<evidence type="ECO:0000313" key="1">
    <source>
        <dbReference type="EMBL" id="MFD2584402.1"/>
    </source>
</evidence>
<proteinExistence type="predicted"/>
<dbReference type="EMBL" id="JBHULL010000034">
    <property type="protein sequence ID" value="MFD2584402.1"/>
    <property type="molecule type" value="Genomic_DNA"/>
</dbReference>
<sequence>MKFVSPEQYYETLGFIAKSDGSFEIYREDNQNQGAWSHEVRMNCYSNLQKFPAPLKNKFTKGRGKKVKHRINCNEFFEDLVNNHGFSLSQIQNLVQIRATIPQQYHVDFDRGYNL</sequence>
<organism evidence="1 2">
    <name type="scientific">Pedobacter vanadiisoli</name>
    <dbReference type="NCBI Taxonomy" id="1761975"/>
    <lineage>
        <taxon>Bacteria</taxon>
        <taxon>Pseudomonadati</taxon>
        <taxon>Bacteroidota</taxon>
        <taxon>Sphingobacteriia</taxon>
        <taxon>Sphingobacteriales</taxon>
        <taxon>Sphingobacteriaceae</taxon>
        <taxon>Pedobacter</taxon>
    </lineage>
</organism>
<comment type="caution">
    <text evidence="1">The sequence shown here is derived from an EMBL/GenBank/DDBJ whole genome shotgun (WGS) entry which is preliminary data.</text>
</comment>
<gene>
    <name evidence="1" type="ORF">ACFSR6_18020</name>
</gene>
<dbReference type="Proteomes" id="UP001597461">
    <property type="component" value="Unassembled WGS sequence"/>
</dbReference>
<keyword evidence="2" id="KW-1185">Reference proteome</keyword>
<accession>A0ABW5MMQ9</accession>
<protein>
    <recommendedName>
        <fullName evidence="3">HNH/ENDO VII superfamily nuclease</fullName>
    </recommendedName>
</protein>
<evidence type="ECO:0000313" key="2">
    <source>
        <dbReference type="Proteomes" id="UP001597461"/>
    </source>
</evidence>
<reference evidence="2" key="1">
    <citation type="journal article" date="2019" name="Int. J. Syst. Evol. Microbiol.">
        <title>The Global Catalogue of Microorganisms (GCM) 10K type strain sequencing project: providing services to taxonomists for standard genome sequencing and annotation.</title>
        <authorList>
            <consortium name="The Broad Institute Genomics Platform"/>
            <consortium name="The Broad Institute Genome Sequencing Center for Infectious Disease"/>
            <person name="Wu L."/>
            <person name="Ma J."/>
        </authorList>
    </citation>
    <scope>NUCLEOTIDE SEQUENCE [LARGE SCALE GENOMIC DNA]</scope>
    <source>
        <strain evidence="2">KCTC 42866</strain>
    </source>
</reference>
<dbReference type="RefSeq" id="WP_379081418.1">
    <property type="nucleotide sequence ID" value="NZ_JBHULL010000034.1"/>
</dbReference>
<evidence type="ECO:0008006" key="3">
    <source>
        <dbReference type="Google" id="ProtNLM"/>
    </source>
</evidence>
<name>A0ABW5MMQ9_9SPHI</name>